<organism evidence="2">
    <name type="scientific">marine sediment metagenome</name>
    <dbReference type="NCBI Taxonomy" id="412755"/>
    <lineage>
        <taxon>unclassified sequences</taxon>
        <taxon>metagenomes</taxon>
        <taxon>ecological metagenomes</taxon>
    </lineage>
</organism>
<dbReference type="EMBL" id="LAZR01000515">
    <property type="protein sequence ID" value="KKN65856.1"/>
    <property type="molecule type" value="Genomic_DNA"/>
</dbReference>
<accession>A0A0F9UXE8</accession>
<keyword evidence="1" id="KW-0812">Transmembrane</keyword>
<keyword evidence="1" id="KW-1133">Transmembrane helix</keyword>
<name>A0A0F9UXE8_9ZZZZ</name>
<sequence>MKQIKFEKVVEGDKEYLNFAWFFGLASLIIPFFLFIDKADFLGIVFTAFFNGASFLAFLISILKYEDSRKVYWRKMK</sequence>
<proteinExistence type="predicted"/>
<keyword evidence="1" id="KW-0472">Membrane</keyword>
<gene>
    <name evidence="2" type="ORF">LCGC14_0477920</name>
</gene>
<reference evidence="2" key="1">
    <citation type="journal article" date="2015" name="Nature">
        <title>Complex archaea that bridge the gap between prokaryotes and eukaryotes.</title>
        <authorList>
            <person name="Spang A."/>
            <person name="Saw J.H."/>
            <person name="Jorgensen S.L."/>
            <person name="Zaremba-Niedzwiedzka K."/>
            <person name="Martijn J."/>
            <person name="Lind A.E."/>
            <person name="van Eijk R."/>
            <person name="Schleper C."/>
            <person name="Guy L."/>
            <person name="Ettema T.J."/>
        </authorList>
    </citation>
    <scope>NUCLEOTIDE SEQUENCE</scope>
</reference>
<evidence type="ECO:0000256" key="1">
    <source>
        <dbReference type="SAM" id="Phobius"/>
    </source>
</evidence>
<comment type="caution">
    <text evidence="2">The sequence shown here is derived from an EMBL/GenBank/DDBJ whole genome shotgun (WGS) entry which is preliminary data.</text>
</comment>
<feature type="transmembrane region" description="Helical" evidence="1">
    <location>
        <begin position="16"/>
        <end position="36"/>
    </location>
</feature>
<feature type="transmembrane region" description="Helical" evidence="1">
    <location>
        <begin position="42"/>
        <end position="65"/>
    </location>
</feature>
<evidence type="ECO:0000313" key="2">
    <source>
        <dbReference type="EMBL" id="KKN65856.1"/>
    </source>
</evidence>
<dbReference type="AlphaFoldDB" id="A0A0F9UXE8"/>
<protein>
    <submittedName>
        <fullName evidence="2">Uncharacterized protein</fullName>
    </submittedName>
</protein>